<feature type="region of interest" description="Disordered" evidence="1">
    <location>
        <begin position="636"/>
        <end position="706"/>
    </location>
</feature>
<protein>
    <submittedName>
        <fullName evidence="3">Uncharacterized protein</fullName>
    </submittedName>
</protein>
<sequence length="876" mass="102446">MSYAINYAFDKTKKLISHGLSSYRKMEEKPNGPQPGPTEAQKDMVWSGDSDLLEEWNFVVHTNKLNATEETASDGESVEILSREKIGDPAVEAEEHRITDESNDGDQIDSDNESNADDEEGDENLRDEDEECNNANADDDQTGESSTQIVPTGIFPEENLIPTHPMETALDTVSARSEWELERRIILVSGLVIFIGWLLLFFPVRSQENIDKIKLENDLKWQAMNEKYSSLMQELAIYKMKSQLIDSSLNDLKTLQKGGKAASCQFDDEKWQQMHEKYLKLEKDLTLFKEKSDPLDDVKNSVRNRMKHPDSSFSPTSRNKKSDCGSDKSSYCIKDGEDVPQHSEILRLIKQLDSRPELEKSSHEVGEEPEFFDLRGKFFNIKRAFEISDSKSFEEDFEKLYEVLSVDKDDFIGIDLNLITRYNEELYESFLALMDVSEKFTKYLKNTDPRFANDFDDLARISYEYILSNLQKSNYNIAKLVNNYDHFAKAVSIDISYSSRRFGQKRLKKEREWKSKNGGSKESFDDNYKRKSKDKEESFHINPEFLTKLSNEVLENFHRVSILNEKIRELLEKIPQSVKDADNYVQIVSDRIRINLNDADIVLSRFISSFDSLLKKGKTDDSVKNNYRKDYKEKEDFKVHKKRSSQESFHNEQENLKVYKKKSSPEASYNHPKYENRFNQRRDSHQHEGNEGSSESSEDQEEKLRESYEQNDGNVFKFIKSKINNYQKFFTDKAANFNKKLKNHTMRVKEKFQKKFKSVLDFEKAKKLNEKIMSHGSKIKNKLTQKFDSLWDSVSKKLKNATNMAVASSEWLFDFGDDRDKQDSAESKEEANVDLNNNNWMFKRAEFRNSKREDTAYWYFRRGNARRRNVEKYKEL</sequence>
<evidence type="ECO:0000256" key="1">
    <source>
        <dbReference type="SAM" id="MobiDB-lite"/>
    </source>
</evidence>
<feature type="region of interest" description="Disordered" evidence="1">
    <location>
        <begin position="298"/>
        <end position="327"/>
    </location>
</feature>
<feature type="region of interest" description="Disordered" evidence="1">
    <location>
        <begin position="509"/>
        <end position="529"/>
    </location>
</feature>
<feature type="compositionally biased region" description="Basic and acidic residues" evidence="1">
    <location>
        <begin position="672"/>
        <end position="690"/>
    </location>
</feature>
<feature type="region of interest" description="Disordered" evidence="1">
    <location>
        <begin position="20"/>
        <end position="48"/>
    </location>
</feature>
<evidence type="ECO:0000256" key="2">
    <source>
        <dbReference type="SAM" id="Phobius"/>
    </source>
</evidence>
<accession>A0A9P0EWN7</accession>
<feature type="transmembrane region" description="Helical" evidence="2">
    <location>
        <begin position="185"/>
        <end position="204"/>
    </location>
</feature>
<feature type="region of interest" description="Disordered" evidence="1">
    <location>
        <begin position="67"/>
        <end position="148"/>
    </location>
</feature>
<gene>
    <name evidence="3" type="ORF">BEMITA_LOCUS1833</name>
</gene>
<name>A0A9P0EWN7_BEMTA</name>
<proteinExistence type="predicted"/>
<feature type="compositionally biased region" description="Acidic residues" evidence="1">
    <location>
        <begin position="101"/>
        <end position="142"/>
    </location>
</feature>
<dbReference type="Proteomes" id="UP001152759">
    <property type="component" value="Chromosome 1"/>
</dbReference>
<organism evidence="3 4">
    <name type="scientific">Bemisia tabaci</name>
    <name type="common">Sweetpotato whitefly</name>
    <name type="synonym">Aleurodes tabaci</name>
    <dbReference type="NCBI Taxonomy" id="7038"/>
    <lineage>
        <taxon>Eukaryota</taxon>
        <taxon>Metazoa</taxon>
        <taxon>Ecdysozoa</taxon>
        <taxon>Arthropoda</taxon>
        <taxon>Hexapoda</taxon>
        <taxon>Insecta</taxon>
        <taxon>Pterygota</taxon>
        <taxon>Neoptera</taxon>
        <taxon>Paraneoptera</taxon>
        <taxon>Hemiptera</taxon>
        <taxon>Sternorrhyncha</taxon>
        <taxon>Aleyrodoidea</taxon>
        <taxon>Aleyrodidae</taxon>
        <taxon>Aleyrodinae</taxon>
        <taxon>Bemisia</taxon>
    </lineage>
</organism>
<keyword evidence="2" id="KW-0472">Membrane</keyword>
<keyword evidence="2" id="KW-0812">Transmembrane</keyword>
<keyword evidence="4" id="KW-1185">Reference proteome</keyword>
<dbReference type="EMBL" id="OU963862">
    <property type="protein sequence ID" value="CAH0382276.1"/>
    <property type="molecule type" value="Genomic_DNA"/>
</dbReference>
<feature type="compositionally biased region" description="Basic and acidic residues" evidence="1">
    <location>
        <begin position="81"/>
        <end position="100"/>
    </location>
</feature>
<reference evidence="3" key="1">
    <citation type="submission" date="2021-12" db="EMBL/GenBank/DDBJ databases">
        <authorList>
            <person name="King R."/>
        </authorList>
    </citation>
    <scope>NUCLEOTIDE SEQUENCE</scope>
</reference>
<evidence type="ECO:0000313" key="4">
    <source>
        <dbReference type="Proteomes" id="UP001152759"/>
    </source>
</evidence>
<evidence type="ECO:0000313" key="3">
    <source>
        <dbReference type="EMBL" id="CAH0382276.1"/>
    </source>
</evidence>
<keyword evidence="2" id="KW-1133">Transmembrane helix</keyword>
<dbReference type="AlphaFoldDB" id="A0A9P0EWN7"/>